<evidence type="ECO:0000256" key="1">
    <source>
        <dbReference type="ARBA" id="ARBA00004240"/>
    </source>
</evidence>
<evidence type="ECO:0000313" key="14">
    <source>
        <dbReference type="Proteomes" id="UP000838878"/>
    </source>
</evidence>
<evidence type="ECO:0000256" key="3">
    <source>
        <dbReference type="ARBA" id="ARBA00004991"/>
    </source>
</evidence>
<dbReference type="GO" id="GO:0030148">
    <property type="term" value="P:sphingolipid biosynthetic process"/>
    <property type="evidence" value="ECO:0007669"/>
    <property type="project" value="InterPro"/>
</dbReference>
<dbReference type="GO" id="GO:0006666">
    <property type="term" value="P:3-keto-sphinganine metabolic process"/>
    <property type="evidence" value="ECO:0007669"/>
    <property type="project" value="InterPro"/>
</dbReference>
<evidence type="ECO:0000256" key="11">
    <source>
        <dbReference type="ARBA" id="ARBA00044737"/>
    </source>
</evidence>
<evidence type="ECO:0000256" key="6">
    <source>
        <dbReference type="ARBA" id="ARBA00022857"/>
    </source>
</evidence>
<dbReference type="AlphaFoldDB" id="A0A8J9VCI9"/>
<dbReference type="InterPro" id="IPR002347">
    <property type="entry name" value="SDR_fam"/>
</dbReference>
<evidence type="ECO:0000256" key="4">
    <source>
        <dbReference type="ARBA" id="ARBA00006484"/>
    </source>
</evidence>
<evidence type="ECO:0000256" key="2">
    <source>
        <dbReference type="ARBA" id="ARBA00004760"/>
    </source>
</evidence>
<keyword evidence="8" id="KW-0560">Oxidoreductase</keyword>
<dbReference type="Proteomes" id="UP000838878">
    <property type="component" value="Chromosome 14"/>
</dbReference>
<dbReference type="OrthoDB" id="37659at2759"/>
<protein>
    <recommendedName>
        <fullName evidence="10">3-dehydrosphinganine reductase</fullName>
        <ecNumber evidence="10">1.1.1.102</ecNumber>
    </recommendedName>
</protein>
<evidence type="ECO:0000256" key="7">
    <source>
        <dbReference type="ARBA" id="ARBA00022919"/>
    </source>
</evidence>
<keyword evidence="6" id="KW-0521">NADP</keyword>
<dbReference type="FunFam" id="3.40.50.720:FF:000165">
    <property type="entry name" value="3-ketodihydrosphingosine reductase"/>
    <property type="match status" value="1"/>
</dbReference>
<comment type="function">
    <text evidence="11">Catalyzes the reduction of 3'-oxosphinganine (3-ketodihydrosphingosine/KDS) to sphinganine (dihydrosphingosine/DHS), the second step of de novo sphingolipid biosynthesis.</text>
</comment>
<dbReference type="EMBL" id="OV170234">
    <property type="protein sequence ID" value="CAH0720028.1"/>
    <property type="molecule type" value="Genomic_DNA"/>
</dbReference>
<dbReference type="Gene3D" id="3.40.50.720">
    <property type="entry name" value="NAD(P)-binding Rossmann-like Domain"/>
    <property type="match status" value="1"/>
</dbReference>
<gene>
    <name evidence="13" type="ORF">BINO364_LOCUS6300</name>
</gene>
<comment type="pathway">
    <text evidence="3">Sphingolipid metabolism.</text>
</comment>
<reference evidence="13" key="1">
    <citation type="submission" date="2021-12" db="EMBL/GenBank/DDBJ databases">
        <authorList>
            <person name="Martin H S."/>
        </authorList>
    </citation>
    <scope>NUCLEOTIDE SEQUENCE</scope>
</reference>
<dbReference type="GO" id="GO:0005789">
    <property type="term" value="C:endoplasmic reticulum membrane"/>
    <property type="evidence" value="ECO:0007669"/>
    <property type="project" value="TreeGrafter"/>
</dbReference>
<dbReference type="PANTHER" id="PTHR43550:SF3">
    <property type="entry name" value="3-KETODIHYDROSPHINGOSINE REDUCTASE"/>
    <property type="match status" value="1"/>
</dbReference>
<dbReference type="CDD" id="cd08939">
    <property type="entry name" value="KDSR-like_SDR_c"/>
    <property type="match status" value="1"/>
</dbReference>
<accession>A0A8J9VCI9</accession>
<evidence type="ECO:0000313" key="13">
    <source>
        <dbReference type="EMBL" id="CAH0720028.1"/>
    </source>
</evidence>
<evidence type="ECO:0000256" key="9">
    <source>
        <dbReference type="ARBA" id="ARBA00023098"/>
    </source>
</evidence>
<comment type="similarity">
    <text evidence="4">Belongs to the short-chain dehydrogenases/reductases (SDR) family.</text>
</comment>
<keyword evidence="7" id="KW-0746">Sphingolipid metabolism</keyword>
<name>A0A8J9VCI9_9NEOP</name>
<evidence type="ECO:0000256" key="5">
    <source>
        <dbReference type="ARBA" id="ARBA00022824"/>
    </source>
</evidence>
<dbReference type="Pfam" id="PF00106">
    <property type="entry name" value="adh_short"/>
    <property type="match status" value="1"/>
</dbReference>
<comment type="pathway">
    <text evidence="2">Lipid metabolism; sphingolipid metabolism.</text>
</comment>
<organism evidence="13 14">
    <name type="scientific">Brenthis ino</name>
    <name type="common">lesser marbled fritillary</name>
    <dbReference type="NCBI Taxonomy" id="405034"/>
    <lineage>
        <taxon>Eukaryota</taxon>
        <taxon>Metazoa</taxon>
        <taxon>Ecdysozoa</taxon>
        <taxon>Arthropoda</taxon>
        <taxon>Hexapoda</taxon>
        <taxon>Insecta</taxon>
        <taxon>Pterygota</taxon>
        <taxon>Neoptera</taxon>
        <taxon>Endopterygota</taxon>
        <taxon>Lepidoptera</taxon>
        <taxon>Glossata</taxon>
        <taxon>Ditrysia</taxon>
        <taxon>Papilionoidea</taxon>
        <taxon>Nymphalidae</taxon>
        <taxon>Heliconiinae</taxon>
        <taxon>Argynnini</taxon>
        <taxon>Brenthis</taxon>
    </lineage>
</organism>
<feature type="non-terminal residue" evidence="13">
    <location>
        <position position="335"/>
    </location>
</feature>
<keyword evidence="5" id="KW-0256">Endoplasmic reticulum</keyword>
<keyword evidence="14" id="KW-1185">Reference proteome</keyword>
<dbReference type="PANTHER" id="PTHR43550">
    <property type="entry name" value="3-KETODIHYDROSPHINGOSINE REDUCTASE"/>
    <property type="match status" value="1"/>
</dbReference>
<dbReference type="InterPro" id="IPR045022">
    <property type="entry name" value="KDSR-like"/>
</dbReference>
<sequence length="335" mass="36732">MIFVIGISILLLLILVIFVLHQCLEKKIVYKDLKNRHVIITGGSSGIGKAVAIEAAKLGAHVTIIGRDIPKLILAVTDVINNCTPYSGQKIQYSSLDVTSDYNSIEKTLSKLENDVGPIFMLVNCAGMCICGQFDSMKIQEIKQMMDLNYFGTAYPTRYVLPGMKERNEGLIVFVSTEAALLGIYGYSAYGAAKWAVRGLAESIFMELVGTNVRLTLAFPPDTDTPGFKNEELTKPKETKLISGSGGLHSAENVGKKLLRDSLNGRTYSVFGFSGYLLSTLYCGTIDSVTQVIVQILSMGIIRAIMVGIQLSFHKIVREGLKEKEVEKVNKEKSQ</sequence>
<evidence type="ECO:0000256" key="8">
    <source>
        <dbReference type="ARBA" id="ARBA00023002"/>
    </source>
</evidence>
<dbReference type="GO" id="GO:0047560">
    <property type="term" value="F:3-dehydrosphinganine reductase activity"/>
    <property type="evidence" value="ECO:0007669"/>
    <property type="project" value="UniProtKB-EC"/>
</dbReference>
<comment type="catalytic activity">
    <reaction evidence="12">
        <text>sphinganine + NADP(+) = 3-oxosphinganine + NADPH + H(+)</text>
        <dbReference type="Rhea" id="RHEA:22640"/>
        <dbReference type="ChEBI" id="CHEBI:15378"/>
        <dbReference type="ChEBI" id="CHEBI:57783"/>
        <dbReference type="ChEBI" id="CHEBI:57817"/>
        <dbReference type="ChEBI" id="CHEBI:58299"/>
        <dbReference type="ChEBI" id="CHEBI:58349"/>
        <dbReference type="EC" id="1.1.1.102"/>
    </reaction>
    <physiologicalReaction direction="right-to-left" evidence="12">
        <dbReference type="Rhea" id="RHEA:22642"/>
    </physiologicalReaction>
</comment>
<comment type="subcellular location">
    <subcellularLocation>
        <location evidence="1">Endoplasmic reticulum</location>
    </subcellularLocation>
</comment>
<dbReference type="EC" id="1.1.1.102" evidence="10"/>
<keyword evidence="9" id="KW-0443">Lipid metabolism</keyword>
<dbReference type="SUPFAM" id="SSF51735">
    <property type="entry name" value="NAD(P)-binding Rossmann-fold domains"/>
    <property type="match status" value="1"/>
</dbReference>
<evidence type="ECO:0000256" key="12">
    <source>
        <dbReference type="ARBA" id="ARBA00048930"/>
    </source>
</evidence>
<proteinExistence type="inferred from homology"/>
<dbReference type="InterPro" id="IPR036291">
    <property type="entry name" value="NAD(P)-bd_dom_sf"/>
</dbReference>
<evidence type="ECO:0000256" key="10">
    <source>
        <dbReference type="ARBA" id="ARBA00026112"/>
    </source>
</evidence>
<dbReference type="PRINTS" id="PR00081">
    <property type="entry name" value="GDHRDH"/>
</dbReference>